<dbReference type="Gene3D" id="3.40.50.300">
    <property type="entry name" value="P-loop containing nucleotide triphosphate hydrolases"/>
    <property type="match status" value="1"/>
</dbReference>
<dbReference type="AlphaFoldDB" id="A0A543BMA4"/>
<dbReference type="Proteomes" id="UP000317209">
    <property type="component" value="Unassembled WGS sequence"/>
</dbReference>
<dbReference type="InterPro" id="IPR003959">
    <property type="entry name" value="ATPase_AAA_core"/>
</dbReference>
<dbReference type="CDD" id="cd00009">
    <property type="entry name" value="AAA"/>
    <property type="match status" value="1"/>
</dbReference>
<gene>
    <name evidence="2" type="ORF">FB560_1606</name>
</gene>
<dbReference type="GO" id="GO:0005524">
    <property type="term" value="F:ATP binding"/>
    <property type="evidence" value="ECO:0007669"/>
    <property type="project" value="InterPro"/>
</dbReference>
<evidence type="ECO:0000259" key="1">
    <source>
        <dbReference type="Pfam" id="PF00004"/>
    </source>
</evidence>
<evidence type="ECO:0000313" key="2">
    <source>
        <dbReference type="EMBL" id="TQL85969.1"/>
    </source>
</evidence>
<feature type="domain" description="ATPase AAA-type core" evidence="1">
    <location>
        <begin position="80"/>
        <end position="198"/>
    </location>
</feature>
<proteinExistence type="predicted"/>
<dbReference type="SUPFAM" id="SSF52540">
    <property type="entry name" value="P-loop containing nucleoside triphosphate hydrolases"/>
    <property type="match status" value="1"/>
</dbReference>
<evidence type="ECO:0000313" key="3">
    <source>
        <dbReference type="Proteomes" id="UP000317209"/>
    </source>
</evidence>
<dbReference type="Pfam" id="PF00004">
    <property type="entry name" value="AAA"/>
    <property type="match status" value="1"/>
</dbReference>
<comment type="caution">
    <text evidence="2">The sequence shown here is derived from an EMBL/GenBank/DDBJ whole genome shotgun (WGS) entry which is preliminary data.</text>
</comment>
<sequence>MLGSTYIETGGHVRVYDDAVRTHQVFPLGTYRVGFSSKEGFSLIRIDDLTVGAERVYGGRDRKVAKIFRSYALAERSLGVMLSGDKGIGKSLFLRMVAESARAHGLPVVVVSEDNDGLVDFLDSLDECLIVFDEFEKIFPAGRRGLTDGLNRQNQFLSLFDGLSSVKRIYCLSVNDIADVSTYLVNRPGRFHYHLRFDYPGPEEVRQYLVDQAPGADPDEIENVALFSRRARLNYDHLRAIAFELRQPDTLFSEIVDDLNIKSVEPGTYRIEARFPDGKVWADEVEINLFERGDVGRTFELRNSMRSIFASFVPRDLIFEPDGGIFVPIDRLELLGDDDEEPEIYPTSVRLTLAGQGNYGFGLWDTAEIRAR</sequence>
<organism evidence="2 3">
    <name type="scientific">Microbacterium saperdae</name>
    <dbReference type="NCBI Taxonomy" id="69368"/>
    <lineage>
        <taxon>Bacteria</taxon>
        <taxon>Bacillati</taxon>
        <taxon>Actinomycetota</taxon>
        <taxon>Actinomycetes</taxon>
        <taxon>Micrococcales</taxon>
        <taxon>Microbacteriaceae</taxon>
        <taxon>Microbacterium</taxon>
    </lineage>
</organism>
<protein>
    <submittedName>
        <fullName evidence="2">ATPase family protein associated with various cellular activities (AAA)</fullName>
    </submittedName>
</protein>
<reference evidence="2 3" key="1">
    <citation type="submission" date="2019-06" db="EMBL/GenBank/DDBJ databases">
        <title>Sequencing the genomes of 1000 actinobacteria strains.</title>
        <authorList>
            <person name="Klenk H.-P."/>
        </authorList>
    </citation>
    <scope>NUCLEOTIDE SEQUENCE [LARGE SCALE GENOMIC DNA]</scope>
    <source>
        <strain evidence="2 3">DSM 20169</strain>
    </source>
</reference>
<dbReference type="EMBL" id="VFOX01000001">
    <property type="protein sequence ID" value="TQL85969.1"/>
    <property type="molecule type" value="Genomic_DNA"/>
</dbReference>
<dbReference type="InterPro" id="IPR027417">
    <property type="entry name" value="P-loop_NTPase"/>
</dbReference>
<name>A0A543BMA4_9MICO</name>
<keyword evidence="3" id="KW-1185">Reference proteome</keyword>
<accession>A0A543BMA4</accession>
<dbReference type="GO" id="GO:0016887">
    <property type="term" value="F:ATP hydrolysis activity"/>
    <property type="evidence" value="ECO:0007669"/>
    <property type="project" value="InterPro"/>
</dbReference>